<feature type="domain" description="Fe2OG dioxygenase" evidence="6">
    <location>
        <begin position="211"/>
        <end position="312"/>
    </location>
</feature>
<dbReference type="EMBL" id="KN848069">
    <property type="protein sequence ID" value="KIX99264.1"/>
    <property type="molecule type" value="Genomic_DNA"/>
</dbReference>
<evidence type="ECO:0000256" key="3">
    <source>
        <dbReference type="ARBA" id="ARBA00023002"/>
    </source>
</evidence>
<dbReference type="RefSeq" id="XP_016633387.1">
    <property type="nucleotide sequence ID" value="XM_016775344.1"/>
</dbReference>
<dbReference type="VEuPathDB" id="FungiDB:Z520_04840"/>
<proteinExistence type="inferred from homology"/>
<dbReference type="STRING" id="1442371.A0A0D2K7X7"/>
<dbReference type="GO" id="GO:0044283">
    <property type="term" value="P:small molecule biosynthetic process"/>
    <property type="evidence" value="ECO:0007669"/>
    <property type="project" value="UniProtKB-ARBA"/>
</dbReference>
<name>A0A0D2K7X7_9EURO</name>
<dbReference type="Pfam" id="PF14226">
    <property type="entry name" value="DIOX_N"/>
    <property type="match status" value="1"/>
</dbReference>
<dbReference type="SUPFAM" id="SSF51197">
    <property type="entry name" value="Clavaminate synthase-like"/>
    <property type="match status" value="1"/>
</dbReference>
<dbReference type="PANTHER" id="PTHR10209">
    <property type="entry name" value="OXIDOREDUCTASE, 2OG-FE II OXYGENASE FAMILY PROTEIN"/>
    <property type="match status" value="1"/>
</dbReference>
<evidence type="ECO:0000256" key="5">
    <source>
        <dbReference type="RuleBase" id="RU003682"/>
    </source>
</evidence>
<dbReference type="InterPro" id="IPR027443">
    <property type="entry name" value="IPNS-like_sf"/>
</dbReference>
<dbReference type="GeneID" id="27710586"/>
<dbReference type="Proteomes" id="UP000053411">
    <property type="component" value="Unassembled WGS sequence"/>
</dbReference>
<dbReference type="GO" id="GO:0016491">
    <property type="term" value="F:oxidoreductase activity"/>
    <property type="evidence" value="ECO:0007669"/>
    <property type="project" value="UniProtKB-KW"/>
</dbReference>
<dbReference type="Pfam" id="PF03171">
    <property type="entry name" value="2OG-FeII_Oxy"/>
    <property type="match status" value="1"/>
</dbReference>
<evidence type="ECO:0000259" key="6">
    <source>
        <dbReference type="PROSITE" id="PS51471"/>
    </source>
</evidence>
<gene>
    <name evidence="7" type="ORF">Z520_04840</name>
</gene>
<dbReference type="PANTHER" id="PTHR10209:SF804">
    <property type="entry name" value="FE2OG DIOXYGENASE DOMAIN-CONTAINING PROTEIN"/>
    <property type="match status" value="1"/>
</dbReference>
<sequence>MYGQTTLPDVPGYVYFKSGDRVQCRKILTGDEAKPTFNEIPSIDASHIFSEDFQERKELAEQIGNAARDVGFFYLINPPVSGAKMDAAFAALAKFFALPEDVKMKYHVNNSPAVKGFIPVDPADKRAGFGSAREAFSMGIDYTDPEQHAIKVASPGTVPLNQWPDEDLPEFRRAIYAYFTEVYVLAEKLVQIFSLALGLEETALDQFFKLPFADITINHYPPQAGDDQYKQVLYPHADYGAFTLLAQKEVSGLEVLNANAIWIKAPVVEHAFVVNTGSYFELISGGRWKSTIHRVCARANTDRTSLPFFFSPGPTTTIYPMVPLEDDDLKGRRREIGREHVRGMMADRPNHPFVKKLRALGLGPEDYTYDMISQPIARCI</sequence>
<dbReference type="PROSITE" id="PS51471">
    <property type="entry name" value="FE2OG_OXY"/>
    <property type="match status" value="1"/>
</dbReference>
<dbReference type="GO" id="GO:0046872">
    <property type="term" value="F:metal ion binding"/>
    <property type="evidence" value="ECO:0007669"/>
    <property type="project" value="UniProtKB-KW"/>
</dbReference>
<keyword evidence="4 5" id="KW-0408">Iron</keyword>
<comment type="similarity">
    <text evidence="1 5">Belongs to the iron/ascorbate-dependent oxidoreductase family.</text>
</comment>
<evidence type="ECO:0000256" key="4">
    <source>
        <dbReference type="ARBA" id="ARBA00023004"/>
    </source>
</evidence>
<accession>A0A0D2K7X7</accession>
<protein>
    <recommendedName>
        <fullName evidence="6">Fe2OG dioxygenase domain-containing protein</fullName>
    </recommendedName>
</protein>
<dbReference type="InterPro" id="IPR005123">
    <property type="entry name" value="Oxoglu/Fe-dep_dioxygenase_dom"/>
</dbReference>
<evidence type="ECO:0000313" key="8">
    <source>
        <dbReference type="Proteomes" id="UP000053411"/>
    </source>
</evidence>
<keyword evidence="3 5" id="KW-0560">Oxidoreductase</keyword>
<reference evidence="7 8" key="1">
    <citation type="submission" date="2015-01" db="EMBL/GenBank/DDBJ databases">
        <title>The Genome Sequence of Fonsecaea multimorphosa CBS 102226.</title>
        <authorList>
            <consortium name="The Broad Institute Genomics Platform"/>
            <person name="Cuomo C."/>
            <person name="de Hoog S."/>
            <person name="Gorbushina A."/>
            <person name="Stielow B."/>
            <person name="Teixiera M."/>
            <person name="Abouelleil A."/>
            <person name="Chapman S.B."/>
            <person name="Priest M."/>
            <person name="Young S.K."/>
            <person name="Wortman J."/>
            <person name="Nusbaum C."/>
            <person name="Birren B."/>
        </authorList>
    </citation>
    <scope>NUCLEOTIDE SEQUENCE [LARGE SCALE GENOMIC DNA]</scope>
    <source>
        <strain evidence="7 8">CBS 102226</strain>
    </source>
</reference>
<evidence type="ECO:0000256" key="2">
    <source>
        <dbReference type="ARBA" id="ARBA00022723"/>
    </source>
</evidence>
<organism evidence="7 8">
    <name type="scientific">Fonsecaea multimorphosa CBS 102226</name>
    <dbReference type="NCBI Taxonomy" id="1442371"/>
    <lineage>
        <taxon>Eukaryota</taxon>
        <taxon>Fungi</taxon>
        <taxon>Dikarya</taxon>
        <taxon>Ascomycota</taxon>
        <taxon>Pezizomycotina</taxon>
        <taxon>Eurotiomycetes</taxon>
        <taxon>Chaetothyriomycetidae</taxon>
        <taxon>Chaetothyriales</taxon>
        <taxon>Herpotrichiellaceae</taxon>
        <taxon>Fonsecaea</taxon>
    </lineage>
</organism>
<dbReference type="Gene3D" id="2.60.120.330">
    <property type="entry name" value="B-lactam Antibiotic, Isopenicillin N Synthase, Chain"/>
    <property type="match status" value="1"/>
</dbReference>
<evidence type="ECO:0000313" key="7">
    <source>
        <dbReference type="EMBL" id="KIX99264.1"/>
    </source>
</evidence>
<dbReference type="InterPro" id="IPR026992">
    <property type="entry name" value="DIOX_N"/>
</dbReference>
<evidence type="ECO:0000256" key="1">
    <source>
        <dbReference type="ARBA" id="ARBA00008056"/>
    </source>
</evidence>
<keyword evidence="2 5" id="KW-0479">Metal-binding</keyword>
<dbReference type="AlphaFoldDB" id="A0A0D2K7X7"/>
<dbReference type="OrthoDB" id="288590at2759"/>
<keyword evidence="8" id="KW-1185">Reference proteome</keyword>
<dbReference type="PRINTS" id="PR00682">
    <property type="entry name" value="IPNSYNTHASE"/>
</dbReference>
<dbReference type="InterPro" id="IPR044861">
    <property type="entry name" value="IPNS-like_FE2OG_OXY"/>
</dbReference>